<keyword evidence="2" id="KW-1185">Reference proteome</keyword>
<dbReference type="InterPro" id="IPR029052">
    <property type="entry name" value="Metallo-depent_PP-like"/>
</dbReference>
<dbReference type="EMBL" id="AP017928">
    <property type="protein sequence ID" value="BBA36948.1"/>
    <property type="molecule type" value="Genomic_DNA"/>
</dbReference>
<gene>
    <name evidence="1" type="ORF">sS8_5025</name>
</gene>
<dbReference type="AlphaFoldDB" id="A0A250KZ40"/>
<name>A0A250KZ40_9GAMM</name>
<organism evidence="1 2">
    <name type="scientific">Methylocaldum marinum</name>
    <dbReference type="NCBI Taxonomy" id="1432792"/>
    <lineage>
        <taxon>Bacteria</taxon>
        <taxon>Pseudomonadati</taxon>
        <taxon>Pseudomonadota</taxon>
        <taxon>Gammaproteobacteria</taxon>
        <taxon>Methylococcales</taxon>
        <taxon>Methylococcaceae</taxon>
        <taxon>Methylocaldum</taxon>
    </lineage>
</organism>
<accession>A0A250KZ40</accession>
<dbReference type="RefSeq" id="WP_119632040.1">
    <property type="nucleotide sequence ID" value="NZ_AP017928.1"/>
</dbReference>
<dbReference type="KEGG" id="mmai:sS8_5025"/>
<evidence type="ECO:0000313" key="1">
    <source>
        <dbReference type="EMBL" id="BBA36948.1"/>
    </source>
</evidence>
<dbReference type="OrthoDB" id="5557466at2"/>
<proteinExistence type="predicted"/>
<evidence type="ECO:0000313" key="2">
    <source>
        <dbReference type="Proteomes" id="UP000266313"/>
    </source>
</evidence>
<sequence length="524" mass="61713">MMNQSETVEFFHTVDIGDPNRPNRMCVCISDVHFTDGTVGVQSRGDWDDFFDQITLLCEDRRIEELVFVLDGDVVDMIRTKHWAERGVYPWERDHPAFPEIVTTIVQGIVEQHCGHAGGHCRFFQMLQELPKSLENNGVKKVDVLVLLGNHDKEILAVPGALKLFYEDCLGWTLKDIPADYRLKVGRMYGDENQFMNPDSAPWFPFYYADLGFRLFVTHGQWRDGDNSRALPEWTIEKGWQIETWKRLRYRPFTDPCFGDTVAAGVLSGFIWKAKRALAEEDRRRIALSEAKSEGVSRLERVLDELDLYRPSYLSVSRIIEETRKLKERPDIARTIEKLLQDCVFQWLNWDFTYESSPRKRRIGLKFLRGWLWIASKLHRTLELKAIEWFMKILAWFRTHHRVEAVTFEEMKTFPAFLPENRIYGFHIHGEGHTHNPLQEEPDIAPGQNYTYINFGTWRDQIVEKNSGHWFIKLLKWTQPSYRRRSVGRALFVLDLKPAAGENKRNFSYWVEDNLTWSDKLDWK</sequence>
<reference evidence="1 2" key="1">
    <citation type="submission" date="2016-12" db="EMBL/GenBank/DDBJ databases">
        <title>Genome sequencing of Methylocaldum marinum.</title>
        <authorList>
            <person name="Takeuchi M."/>
            <person name="Kamagata Y."/>
            <person name="Hiraoka S."/>
            <person name="Oshima K."/>
            <person name="Hattori M."/>
            <person name="Iwasaki W."/>
        </authorList>
    </citation>
    <scope>NUCLEOTIDE SEQUENCE [LARGE SCALE GENOMIC DNA]</scope>
    <source>
        <strain evidence="1 2">S8</strain>
    </source>
</reference>
<dbReference type="Proteomes" id="UP000266313">
    <property type="component" value="Chromosome"/>
</dbReference>
<protein>
    <submittedName>
        <fullName evidence="1">Uncharacterized protein</fullName>
    </submittedName>
</protein>
<dbReference type="SUPFAM" id="SSF56300">
    <property type="entry name" value="Metallo-dependent phosphatases"/>
    <property type="match status" value="1"/>
</dbReference>